<dbReference type="Proteomes" id="UP000249526">
    <property type="component" value="Unassembled WGS sequence"/>
</dbReference>
<dbReference type="RefSeq" id="XP_025520403.1">
    <property type="nucleotide sequence ID" value="XM_025654044.1"/>
</dbReference>
<dbReference type="GeneID" id="37157446"/>
<keyword evidence="2" id="KW-1185">Reference proteome</keyword>
<evidence type="ECO:0000313" key="1">
    <source>
        <dbReference type="EMBL" id="RAH62481.1"/>
    </source>
</evidence>
<dbReference type="EMBL" id="KZ825055">
    <property type="protein sequence ID" value="RAH62481.1"/>
    <property type="molecule type" value="Genomic_DNA"/>
</dbReference>
<reference evidence="1 2" key="1">
    <citation type="submission" date="2018-02" db="EMBL/GenBank/DDBJ databases">
        <title>The genomes of Aspergillus section Nigri reveals drivers in fungal speciation.</title>
        <authorList>
            <consortium name="DOE Joint Genome Institute"/>
            <person name="Vesth T.C."/>
            <person name="Nybo J."/>
            <person name="Theobald S."/>
            <person name="Brandl J."/>
            <person name="Frisvad J.C."/>
            <person name="Nielsen K.F."/>
            <person name="Lyhne E.K."/>
            <person name="Kogle M.E."/>
            <person name="Kuo A."/>
            <person name="Riley R."/>
            <person name="Clum A."/>
            <person name="Nolan M."/>
            <person name="Lipzen A."/>
            <person name="Salamov A."/>
            <person name="Henrissat B."/>
            <person name="Wiebenga A."/>
            <person name="De vries R.P."/>
            <person name="Grigoriev I.V."/>
            <person name="Mortensen U.H."/>
            <person name="Andersen M.R."/>
            <person name="Baker S.E."/>
        </authorList>
    </citation>
    <scope>NUCLEOTIDE SEQUENCE [LARGE SCALE GENOMIC DNA]</scope>
    <source>
        <strain evidence="1 2">CBS 112811</strain>
    </source>
</reference>
<protein>
    <submittedName>
        <fullName evidence="1">Uncharacterized protein</fullName>
    </submittedName>
</protein>
<evidence type="ECO:0000313" key="2">
    <source>
        <dbReference type="Proteomes" id="UP000249526"/>
    </source>
</evidence>
<dbReference type="AlphaFoldDB" id="A0A8G1VR34"/>
<proteinExistence type="predicted"/>
<sequence>MPGAWSISARPPAMSSHLTVVLESSSQGELPMVKLRRALSYQYDQDHPQHLCKRHNVAQRNEPEHTCKIFHMEHVVERRRPICICKFVESNITSLASVFFGYDSINISNTPI</sequence>
<gene>
    <name evidence="1" type="ORF">BO85DRAFT_137220</name>
</gene>
<accession>A0A8G1VR34</accession>
<organism evidence="1 2">
    <name type="scientific">Aspergillus piperis CBS 112811</name>
    <dbReference type="NCBI Taxonomy" id="1448313"/>
    <lineage>
        <taxon>Eukaryota</taxon>
        <taxon>Fungi</taxon>
        <taxon>Dikarya</taxon>
        <taxon>Ascomycota</taxon>
        <taxon>Pezizomycotina</taxon>
        <taxon>Eurotiomycetes</taxon>
        <taxon>Eurotiomycetidae</taxon>
        <taxon>Eurotiales</taxon>
        <taxon>Aspergillaceae</taxon>
        <taxon>Aspergillus</taxon>
        <taxon>Aspergillus subgen. Circumdati</taxon>
    </lineage>
</organism>
<name>A0A8G1VR34_9EURO</name>